<proteinExistence type="predicted"/>
<reference evidence="1 2" key="1">
    <citation type="submission" date="2014-04" db="EMBL/GenBank/DDBJ databases">
        <title>Genome sequencing of Vibrio navarrensis strains.</title>
        <authorList>
            <person name="Gladney L.M."/>
            <person name="Katz L.S."/>
            <person name="Marino-Ramirez L."/>
            <person name="Jordan I.K."/>
        </authorList>
    </citation>
    <scope>NUCLEOTIDE SEQUENCE [LARGE SCALE GENOMIC DNA]</scope>
    <source>
        <strain evidence="1 2">ATCC 51183</strain>
    </source>
</reference>
<dbReference type="EMBL" id="JMCG01000002">
    <property type="protein sequence ID" value="KGK09521.1"/>
    <property type="molecule type" value="Genomic_DNA"/>
</dbReference>
<comment type="caution">
    <text evidence="1">The sequence shown here is derived from an EMBL/GenBank/DDBJ whole genome shotgun (WGS) entry which is preliminary data.</text>
</comment>
<dbReference type="AlphaFoldDB" id="A0A099LQ08"/>
<name>A0A099LQ08_9VIBR</name>
<protein>
    <submittedName>
        <fullName evidence="1">Uncharacterized protein</fullName>
    </submittedName>
</protein>
<dbReference type="Proteomes" id="UP000029994">
    <property type="component" value="Unassembled WGS sequence"/>
</dbReference>
<gene>
    <name evidence="1" type="ORF">EA26_20270</name>
</gene>
<evidence type="ECO:0000313" key="1">
    <source>
        <dbReference type="EMBL" id="KGK09521.1"/>
    </source>
</evidence>
<organism evidence="1 2">
    <name type="scientific">Vibrio navarrensis</name>
    <dbReference type="NCBI Taxonomy" id="29495"/>
    <lineage>
        <taxon>Bacteria</taxon>
        <taxon>Pseudomonadati</taxon>
        <taxon>Pseudomonadota</taxon>
        <taxon>Gammaproteobacteria</taxon>
        <taxon>Vibrionales</taxon>
        <taxon>Vibrionaceae</taxon>
        <taxon>Vibrio</taxon>
    </lineage>
</organism>
<dbReference type="STRING" id="29495.EA26_20270"/>
<dbReference type="RefSeq" id="WP_039431325.1">
    <property type="nucleotide sequence ID" value="NZ_MPKC01000034.1"/>
</dbReference>
<keyword evidence="2" id="KW-1185">Reference proteome</keyword>
<accession>A0A099LQ08</accession>
<sequence>MKAQYESEELDLLSSIAAESNVGYTIFCWYTKIRQPLVLISMLLGVWVNAEKRSIDLFVGITV</sequence>
<evidence type="ECO:0000313" key="2">
    <source>
        <dbReference type="Proteomes" id="UP000029994"/>
    </source>
</evidence>